<name>A0AAU9WND5_9CNID</name>
<accession>A0AAU9WND5</accession>
<comment type="caution">
    <text evidence="2">The sequence shown here is derived from an EMBL/GenBank/DDBJ whole genome shotgun (WGS) entry which is preliminary data.</text>
</comment>
<evidence type="ECO:0000259" key="1">
    <source>
        <dbReference type="Pfam" id="PF25377"/>
    </source>
</evidence>
<dbReference type="Proteomes" id="UP001159428">
    <property type="component" value="Unassembled WGS sequence"/>
</dbReference>
<feature type="domain" description="DUF7886" evidence="1">
    <location>
        <begin position="157"/>
        <end position="301"/>
    </location>
</feature>
<reference evidence="2 3" key="1">
    <citation type="submission" date="2022-05" db="EMBL/GenBank/DDBJ databases">
        <authorList>
            <consortium name="Genoscope - CEA"/>
            <person name="William W."/>
        </authorList>
    </citation>
    <scope>NUCLEOTIDE SEQUENCE [LARGE SCALE GENOMIC DNA]</scope>
</reference>
<evidence type="ECO:0000313" key="2">
    <source>
        <dbReference type="EMBL" id="CAH3120071.1"/>
    </source>
</evidence>
<protein>
    <recommendedName>
        <fullName evidence="1">DUF7886 domain-containing protein</fullName>
    </recommendedName>
</protein>
<dbReference type="PANTHER" id="PTHR47915:SF1">
    <property type="entry name" value="SI:DKEY-19B23.7"/>
    <property type="match status" value="1"/>
</dbReference>
<gene>
    <name evidence="2" type="ORF">PMEA_00008074</name>
</gene>
<dbReference type="PANTHER" id="PTHR47915">
    <property type="entry name" value="SI:DKEY-19B23.7"/>
    <property type="match status" value="1"/>
</dbReference>
<dbReference type="EMBL" id="CALNXJ010000017">
    <property type="protein sequence ID" value="CAH3120071.1"/>
    <property type="molecule type" value="Genomic_DNA"/>
</dbReference>
<evidence type="ECO:0000313" key="3">
    <source>
        <dbReference type="Proteomes" id="UP001159428"/>
    </source>
</evidence>
<organism evidence="2 3">
    <name type="scientific">Pocillopora meandrina</name>
    <dbReference type="NCBI Taxonomy" id="46732"/>
    <lineage>
        <taxon>Eukaryota</taxon>
        <taxon>Metazoa</taxon>
        <taxon>Cnidaria</taxon>
        <taxon>Anthozoa</taxon>
        <taxon>Hexacorallia</taxon>
        <taxon>Scleractinia</taxon>
        <taxon>Astrocoeniina</taxon>
        <taxon>Pocilloporidae</taxon>
        <taxon>Pocillopora</taxon>
    </lineage>
</organism>
<sequence length="372" mass="42727">MYLTNRLHVAVRLSSNHQITSKCGKNQKVALRAQLSCLESQQNMASLKLNQMDKKRLQGFLNEMLRVGCLKGFKYFALYLRGREELICRVLNEPMSPEIWSYYTSPSSEKTRKGTLSFTFDDQASLPRNEQSLIMSANTQRSLSGYGFMDIGLPPASPSEKDIDLKDDKSTLFLIATYARYSCPYVWVRSNHERLVALSNDSGKEKLKDSPLKLKSTAEWKQRDSKLWDIIAEIVKLCMYPAPLNPFAIDFKYFEGLPLVQRVIATGAMAHFLQKVVASGDHAYNARVFDDLGEITRRHFKDLQTLVRQRRLQEIEQASPQNPVQYNTQPQDTQYYNTRQQKQQTNYYQTGPVQQSLQASGYSGQYQSGKMY</sequence>
<proteinExistence type="predicted"/>
<dbReference type="Pfam" id="PF25377">
    <property type="entry name" value="DUF7886"/>
    <property type="match status" value="1"/>
</dbReference>
<keyword evidence="3" id="KW-1185">Reference proteome</keyword>
<dbReference type="InterPro" id="IPR057208">
    <property type="entry name" value="DUF7886"/>
</dbReference>
<dbReference type="AlphaFoldDB" id="A0AAU9WND5"/>